<gene>
    <name evidence="1" type="ORF">LSUB1_G000760</name>
</gene>
<organism evidence="1 2">
    <name type="scientific">Lachnellula subtilissima</name>
    <dbReference type="NCBI Taxonomy" id="602034"/>
    <lineage>
        <taxon>Eukaryota</taxon>
        <taxon>Fungi</taxon>
        <taxon>Dikarya</taxon>
        <taxon>Ascomycota</taxon>
        <taxon>Pezizomycotina</taxon>
        <taxon>Leotiomycetes</taxon>
        <taxon>Helotiales</taxon>
        <taxon>Lachnaceae</taxon>
        <taxon>Lachnellula</taxon>
    </lineage>
</organism>
<dbReference type="AlphaFoldDB" id="A0A8H8UIK0"/>
<dbReference type="EMBL" id="QGMJ01000014">
    <property type="protein sequence ID" value="TVY45413.1"/>
    <property type="molecule type" value="Genomic_DNA"/>
</dbReference>
<dbReference type="Gene3D" id="3.60.10.10">
    <property type="entry name" value="Endonuclease/exonuclease/phosphatase"/>
    <property type="match status" value="1"/>
</dbReference>
<reference evidence="1 2" key="1">
    <citation type="submission" date="2018-05" db="EMBL/GenBank/DDBJ databases">
        <title>Genome sequencing and assembly of the regulated plant pathogen Lachnellula willkommii and related sister species for the development of diagnostic species identification markers.</title>
        <authorList>
            <person name="Giroux E."/>
            <person name="Bilodeau G."/>
        </authorList>
    </citation>
    <scope>NUCLEOTIDE SEQUENCE [LARGE SCALE GENOMIC DNA]</scope>
    <source>
        <strain evidence="1 2">CBS 197.66</strain>
    </source>
</reference>
<evidence type="ECO:0000313" key="2">
    <source>
        <dbReference type="Proteomes" id="UP000462212"/>
    </source>
</evidence>
<dbReference type="InterPro" id="IPR036691">
    <property type="entry name" value="Endo/exonu/phosph_ase_sf"/>
</dbReference>
<evidence type="ECO:0008006" key="3">
    <source>
        <dbReference type="Google" id="ProtNLM"/>
    </source>
</evidence>
<dbReference type="PANTHER" id="PTHR42834">
    <property type="entry name" value="ENDONUCLEASE/EXONUCLEASE/PHOSPHATASE FAMILY PROTEIN (AFU_ORTHOLOGUE AFUA_3G09210)"/>
    <property type="match status" value="1"/>
</dbReference>
<sequence>MNSKAFIQGHGITTKMKFLFFSVGFAATAFSLGSALNIGEINGPGFLSPYAGKAILAVQGLVTAKGPSGFWIRSTTPNSNSISSNSVYVFSSSVGKNLTVGDIITLDATVSEYRSSSAYLYLTELTAPKNISLISTGNQVTPLVIGEGTKSPPTEQFSSLDKGDIMGVPNNSSQVSAQNSTLQPQLYGLDFWESLSGELVTVQNPTAIAKPNAYGDTWVIGSWNTTGLNSRGGLTLTAHDSNPEAIMIASPLDGSDNPKGTKVGDSLQDITGVVTQAFGYYVINPLTALNITGSAQPTLPPPATFSSCGDCKGLTVGSYNVENLGPNTTHLPNIAAHIVDYLKTPDLMFLQEIQDNTGATDTGVVDANITLSTLVEAIRVRSNLTYASTTINPVNDQDGGEPGGNIRVAYLYNPAVLQLRNPNPGSSTDANEVLPGPELKYNPGRIDPLNAAWTASRKPLAATWETVDGKNKFFTVNVHFGSKGGGSPIEGDARPPVNGGVYDRLAQTNATASFIASILAEDSNARIITSGDFNEFTFVAPLETFESVSKLKDVDEVTGIDELERYSYLYDMNCQELDHMYVSEALTRGAKKEIIHVNTWASYAGQVSDHDPSVAKFNVCQD</sequence>
<dbReference type="PANTHER" id="PTHR42834:SF1">
    <property type="entry name" value="ENDONUCLEASE_EXONUCLEASE_PHOSPHATASE FAMILY PROTEIN (AFU_ORTHOLOGUE AFUA_3G09210)"/>
    <property type="match status" value="1"/>
</dbReference>
<proteinExistence type="predicted"/>
<name>A0A8H8UIK0_9HELO</name>
<protein>
    <recommendedName>
        <fullName evidence="3">Endonuclease/exonuclease/phosphatase domain-containing protein</fullName>
    </recommendedName>
</protein>
<comment type="caution">
    <text evidence="1">The sequence shown here is derived from an EMBL/GenBank/DDBJ whole genome shotgun (WGS) entry which is preliminary data.</text>
</comment>
<dbReference type="CDD" id="cd04486">
    <property type="entry name" value="YhcR_OBF_like"/>
    <property type="match status" value="1"/>
</dbReference>
<dbReference type="SUPFAM" id="SSF56219">
    <property type="entry name" value="DNase I-like"/>
    <property type="match status" value="1"/>
</dbReference>
<keyword evidence="2" id="KW-1185">Reference proteome</keyword>
<evidence type="ECO:0000313" key="1">
    <source>
        <dbReference type="EMBL" id="TVY45413.1"/>
    </source>
</evidence>
<accession>A0A8H8UIK0</accession>
<dbReference type="Proteomes" id="UP000462212">
    <property type="component" value="Unassembled WGS sequence"/>
</dbReference>
<dbReference type="OrthoDB" id="47488at2759"/>